<dbReference type="InterPro" id="IPR043129">
    <property type="entry name" value="ATPase_NBD"/>
</dbReference>
<evidence type="ECO:0000313" key="4">
    <source>
        <dbReference type="EMBL" id="KAF3199102.1"/>
    </source>
</evidence>
<dbReference type="AlphaFoldDB" id="A0A6G1M140"/>
<dbReference type="Proteomes" id="UP000472727">
    <property type="component" value="Unassembled WGS sequence"/>
</dbReference>
<proteinExistence type="predicted"/>
<evidence type="ECO:0000313" key="6">
    <source>
        <dbReference type="EMBL" id="KAF3223823.1"/>
    </source>
</evidence>
<accession>A0A6G1M140</accession>
<sequence length="612" mass="67582">MPRGRKSTAAAHAPRAEARIVIGLDFGTTYSGVAYCDEKGAAEGTSGVQLITSWPGLATHTATNEKVPSRIAYGTPPEPDIIWGNQIKHNTKASIHSCMKLKLDERPAQIRHILEVLTRGMAGMDVKDEDESSNEPLDHPSKTPLDMVADYLAKVRETAWEVLEQQYGKVLFSSMKKELVVTVPAVWSERAKDLTLRAVNRADFNASRISLVSEPEAAAIYTLKDMREGPGRDDIKVGDVFILCDAGGGTVDLISYKITQIEPVLRVEEAAIGSGDKCGASYVEAEFLSWLEKWIGSEAFQKIPEEKKRHGSQMMTSFEINKLHFSGDDDEIEIRIPAETGIQNSEELNIDDRILTLSTAQMKQIFDPCVSSTIKLIDGQATAVMKAGLGKPKMVLVVGGFGRNQYLYRKIQEYCVSIGTEIRQPRFPWSAVSRGAVCRGLEPASGGLVAVRLSRKFYGTPVSTIFLPGVHKPEDMYIDGYTGCRMARGQMRWLSEKGDRLPEAHPRKIEIQVSFSFRPEEPRQVGVTLVGCSEDKAPDRVVDSEVQPICRILADLSTIPLSQCDQMLNPLTGMVFYSVDLVLQATFSREVLTWKVLHGGKEYGSATATYDD</sequence>
<gene>
    <name evidence="4" type="ORF">TWF106_004021</name>
    <name evidence="5" type="ORF">TWF191_001115</name>
    <name evidence="6" type="ORF">TWF679_000258</name>
    <name evidence="3" type="ORF">TWF788_009193</name>
</gene>
<dbReference type="EMBL" id="WIWS01000193">
    <property type="protein sequence ID" value="KAF3199102.1"/>
    <property type="molecule type" value="Genomic_DNA"/>
</dbReference>
<protein>
    <recommendedName>
        <fullName evidence="10">Actin-like ATPase domain-containing protein</fullName>
    </recommendedName>
</protein>
<dbReference type="Gene3D" id="3.30.420.40">
    <property type="match status" value="2"/>
</dbReference>
<name>A0A6G1M140_ORBOL</name>
<dbReference type="EMBL" id="JAABOE010000060">
    <property type="protein sequence ID" value="KAF3173448.1"/>
    <property type="molecule type" value="Genomic_DNA"/>
</dbReference>
<dbReference type="Pfam" id="PF00012">
    <property type="entry name" value="HSP70"/>
    <property type="match status" value="1"/>
</dbReference>
<dbReference type="InterPro" id="IPR013126">
    <property type="entry name" value="Hsp_70_fam"/>
</dbReference>
<evidence type="ECO:0000313" key="8">
    <source>
        <dbReference type="Proteomes" id="UP000479691"/>
    </source>
</evidence>
<comment type="caution">
    <text evidence="3">The sequence shown here is derived from an EMBL/GenBank/DDBJ whole genome shotgun (WGS) entry which is preliminary data.</text>
</comment>
<dbReference type="OrthoDB" id="2963168at2759"/>
<dbReference type="Proteomes" id="UP000483672">
    <property type="component" value="Unassembled WGS sequence"/>
</dbReference>
<evidence type="ECO:0000256" key="1">
    <source>
        <dbReference type="ARBA" id="ARBA00022741"/>
    </source>
</evidence>
<dbReference type="Gene3D" id="3.90.640.10">
    <property type="entry name" value="Actin, Chain A, domain 4"/>
    <property type="match status" value="1"/>
</dbReference>
<dbReference type="PANTHER" id="PTHR14187">
    <property type="entry name" value="ALPHA KINASE/ELONGATION FACTOR 2 KINASE"/>
    <property type="match status" value="1"/>
</dbReference>
<dbReference type="GO" id="GO:0005524">
    <property type="term" value="F:ATP binding"/>
    <property type="evidence" value="ECO:0007669"/>
    <property type="project" value="UniProtKB-KW"/>
</dbReference>
<dbReference type="Proteomes" id="UP000614610">
    <property type="component" value="Unassembled WGS sequence"/>
</dbReference>
<keyword evidence="2" id="KW-0067">ATP-binding</keyword>
<evidence type="ECO:0000256" key="2">
    <source>
        <dbReference type="ARBA" id="ARBA00022840"/>
    </source>
</evidence>
<evidence type="ECO:0000313" key="9">
    <source>
        <dbReference type="Proteomes" id="UP000483672"/>
    </source>
</evidence>
<dbReference type="SUPFAM" id="SSF53067">
    <property type="entry name" value="Actin-like ATPase domain"/>
    <property type="match status" value="2"/>
</dbReference>
<dbReference type="CDD" id="cd10170">
    <property type="entry name" value="ASKHA_NBD_HSP70"/>
    <property type="match status" value="1"/>
</dbReference>
<evidence type="ECO:0000313" key="7">
    <source>
        <dbReference type="Proteomes" id="UP000472727"/>
    </source>
</evidence>
<dbReference type="GO" id="GO:0140662">
    <property type="term" value="F:ATP-dependent protein folding chaperone"/>
    <property type="evidence" value="ECO:0007669"/>
    <property type="project" value="InterPro"/>
</dbReference>
<evidence type="ECO:0000313" key="3">
    <source>
        <dbReference type="EMBL" id="KAF3173448.1"/>
    </source>
</evidence>
<dbReference type="Proteomes" id="UP000479691">
    <property type="component" value="Unassembled WGS sequence"/>
</dbReference>
<evidence type="ECO:0008006" key="10">
    <source>
        <dbReference type="Google" id="ProtNLM"/>
    </source>
</evidence>
<dbReference type="PANTHER" id="PTHR14187:SF82">
    <property type="entry name" value="FAMILY CHAPERONE, PUTATIVE (AFU_ORTHOLOGUE AFUA_7G08575)-RELATED"/>
    <property type="match status" value="1"/>
</dbReference>
<dbReference type="EMBL" id="WIPF01000117">
    <property type="protein sequence ID" value="KAF3207190.1"/>
    <property type="molecule type" value="Genomic_DNA"/>
</dbReference>
<dbReference type="EMBL" id="WIWT01000001">
    <property type="protein sequence ID" value="KAF3223823.1"/>
    <property type="molecule type" value="Genomic_DNA"/>
</dbReference>
<evidence type="ECO:0000313" key="5">
    <source>
        <dbReference type="EMBL" id="KAF3207190.1"/>
    </source>
</evidence>
<reference evidence="7 8" key="1">
    <citation type="submission" date="2019-06" db="EMBL/GenBank/DDBJ databases">
        <authorList>
            <person name="Palmer J.M."/>
        </authorList>
    </citation>
    <scope>NUCLEOTIDE SEQUENCE [LARGE SCALE GENOMIC DNA]</scope>
    <source>
        <strain evidence="4 7">TWF106</strain>
        <strain evidence="5 9">TWF191</strain>
        <strain evidence="6">TWF679</strain>
        <strain evidence="3 8">TWF788</strain>
    </source>
</reference>
<organism evidence="3 8">
    <name type="scientific">Orbilia oligospora</name>
    <name type="common">Nematode-trapping fungus</name>
    <name type="synonym">Arthrobotrys oligospora</name>
    <dbReference type="NCBI Taxonomy" id="2813651"/>
    <lineage>
        <taxon>Eukaryota</taxon>
        <taxon>Fungi</taxon>
        <taxon>Dikarya</taxon>
        <taxon>Ascomycota</taxon>
        <taxon>Pezizomycotina</taxon>
        <taxon>Orbiliomycetes</taxon>
        <taxon>Orbiliales</taxon>
        <taxon>Orbiliaceae</taxon>
        <taxon>Orbilia</taxon>
    </lineage>
</organism>
<keyword evidence="1" id="KW-0547">Nucleotide-binding</keyword>